<dbReference type="EMBL" id="BARV01015812">
    <property type="protein sequence ID" value="GAI19964.1"/>
    <property type="molecule type" value="Genomic_DNA"/>
</dbReference>
<accession>X1NMS6</accession>
<dbReference type="SUPFAM" id="SSF53649">
    <property type="entry name" value="Alkaline phosphatase-like"/>
    <property type="match status" value="1"/>
</dbReference>
<reference evidence="1" key="1">
    <citation type="journal article" date="2014" name="Front. Microbiol.">
        <title>High frequency of phylogenetically diverse reductive dehalogenase-homologous genes in deep subseafloor sedimentary metagenomes.</title>
        <authorList>
            <person name="Kawai M."/>
            <person name="Futagami T."/>
            <person name="Toyoda A."/>
            <person name="Takaki Y."/>
            <person name="Nishi S."/>
            <person name="Hori S."/>
            <person name="Arai W."/>
            <person name="Tsubouchi T."/>
            <person name="Morono Y."/>
            <person name="Uchiyama I."/>
            <person name="Ito T."/>
            <person name="Fujiyama A."/>
            <person name="Inagaki F."/>
            <person name="Takami H."/>
        </authorList>
    </citation>
    <scope>NUCLEOTIDE SEQUENCE</scope>
    <source>
        <strain evidence="1">Expedition CK06-06</strain>
    </source>
</reference>
<comment type="caution">
    <text evidence="1">The sequence shown here is derived from an EMBL/GenBank/DDBJ whole genome shotgun (WGS) entry which is preliminary data.</text>
</comment>
<evidence type="ECO:0000313" key="1">
    <source>
        <dbReference type="EMBL" id="GAI19964.1"/>
    </source>
</evidence>
<protein>
    <submittedName>
        <fullName evidence="1">Uncharacterized protein</fullName>
    </submittedName>
</protein>
<dbReference type="AlphaFoldDB" id="X1NMS6"/>
<sequence>GLIDTTKSRIIKLKEHPEFVDTLILPLCGDTRIGYCYVHPSKIKHFREYVNRVFKNCCELYRGEELIRKKYFGLFEPNENLFSRVGDYILVMKENYIIRDFVLGEDEYFPIGNHGGVSKEEMFVPLIVVNR</sequence>
<organism evidence="1">
    <name type="scientific">marine sediment metagenome</name>
    <dbReference type="NCBI Taxonomy" id="412755"/>
    <lineage>
        <taxon>unclassified sequences</taxon>
        <taxon>metagenomes</taxon>
        <taxon>ecological metagenomes</taxon>
    </lineage>
</organism>
<proteinExistence type="predicted"/>
<gene>
    <name evidence="1" type="ORF">S06H3_27277</name>
</gene>
<dbReference type="InterPro" id="IPR017850">
    <property type="entry name" value="Alkaline_phosphatase_core_sf"/>
</dbReference>
<feature type="non-terminal residue" evidence="1">
    <location>
        <position position="1"/>
    </location>
</feature>
<name>X1NMS6_9ZZZZ</name>
<dbReference type="Gene3D" id="3.40.720.10">
    <property type="entry name" value="Alkaline Phosphatase, subunit A"/>
    <property type="match status" value="1"/>
</dbReference>